<dbReference type="STRING" id="1842727.RD110_12445"/>
<feature type="chain" id="PRO_5011958639" description="Peptidase C-terminal archaeal/bacterial domain-containing protein" evidence="1">
    <location>
        <begin position="29"/>
        <end position="517"/>
    </location>
</feature>
<dbReference type="InterPro" id="IPR050912">
    <property type="entry name" value="LOX-like_protein"/>
</dbReference>
<protein>
    <recommendedName>
        <fullName evidence="6">Peptidase C-terminal archaeal/bacterial domain-containing protein</fullName>
    </recommendedName>
</protein>
<dbReference type="Pfam" id="PF01186">
    <property type="entry name" value="Lysyl_oxidase"/>
    <property type="match status" value="1"/>
</dbReference>
<gene>
    <name evidence="4" type="ORF">RD110_12445</name>
</gene>
<dbReference type="Pfam" id="PF04151">
    <property type="entry name" value="PPC"/>
    <property type="match status" value="2"/>
</dbReference>
<evidence type="ECO:0000259" key="2">
    <source>
        <dbReference type="Pfam" id="PF04151"/>
    </source>
</evidence>
<evidence type="ECO:0000313" key="5">
    <source>
        <dbReference type="Proteomes" id="UP000186609"/>
    </source>
</evidence>
<sequence length="517" mass="53937">MASKQLSSSVRALVLAWVLAATSLFCGATFGQTASAPLPLSNGVAVGPNSAAAGDKIYYVFTVPAGASQAIFAITGTAGDADLYVKFGAVPTESSWDYRPYSATPNETVTVSNPAAGAWYVMVRGYTAYSGVSLRATHNAGSATAAAMPTFSPAPGTYSGQVSATLATTTPAAVIRFTLNGTTPTTGSEVYTAPILITATTTVKAATFANGYATSAIASGTFTVRDAIQTLANNTPITDLSGAKDSVANFKFAVPAGATSATFSITGNTGDADIYVKFGQLATTSAYDQRPYLPGSNETVTINPARSGDYFVMVHGYTAYSGLTIKATYSGTVATGKPDLVVNAAALNPYFTTETFTSNSCEIEEGTITAGTKKLMRFTTQTRNIGTADLVLGNPAASPLFEWGQCHGHYHFRSFAQYRLLTTSGSLVRTGKKVGFCLMDISRIDGSANPSARYNCSNQGIQAGWADVYSSNLSGQWIDVTGVPAGPYILEITLDPLNIIDELDETNNVTRINVTVP</sequence>
<dbReference type="RefSeq" id="WP_076199783.1">
    <property type="nucleotide sequence ID" value="NZ_CP019236.1"/>
</dbReference>
<dbReference type="GO" id="GO:0005507">
    <property type="term" value="F:copper ion binding"/>
    <property type="evidence" value="ECO:0007669"/>
    <property type="project" value="InterPro"/>
</dbReference>
<feature type="domain" description="GH29D-like beta-sandwich" evidence="3">
    <location>
        <begin position="153"/>
        <end position="218"/>
    </location>
</feature>
<dbReference type="PANTHER" id="PTHR45817">
    <property type="entry name" value="LYSYL OXIDASE-LIKE-RELATED"/>
    <property type="match status" value="1"/>
</dbReference>
<dbReference type="EMBL" id="CP019236">
    <property type="protein sequence ID" value="APW37904.1"/>
    <property type="molecule type" value="Genomic_DNA"/>
</dbReference>
<dbReference type="Proteomes" id="UP000186609">
    <property type="component" value="Chromosome"/>
</dbReference>
<feature type="signal peptide" evidence="1">
    <location>
        <begin position="1"/>
        <end position="28"/>
    </location>
</feature>
<dbReference type="AlphaFoldDB" id="A0A1P8JVY4"/>
<dbReference type="InterPro" id="IPR059177">
    <property type="entry name" value="GH29D-like_dom"/>
</dbReference>
<dbReference type="OrthoDB" id="5378341at2"/>
<dbReference type="InterPro" id="IPR007280">
    <property type="entry name" value="Peptidase_C_arc/bac"/>
</dbReference>
<organism evidence="4 5">
    <name type="scientific">Rhodoferax koreensis</name>
    <dbReference type="NCBI Taxonomy" id="1842727"/>
    <lineage>
        <taxon>Bacteria</taxon>
        <taxon>Pseudomonadati</taxon>
        <taxon>Pseudomonadota</taxon>
        <taxon>Betaproteobacteria</taxon>
        <taxon>Burkholderiales</taxon>
        <taxon>Comamonadaceae</taxon>
        <taxon>Rhodoferax</taxon>
    </lineage>
</organism>
<dbReference type="PANTHER" id="PTHR45817:SF4">
    <property type="entry name" value="LYSYL OXIDASE-LIKE-RELATED"/>
    <property type="match status" value="1"/>
</dbReference>
<dbReference type="InterPro" id="IPR001695">
    <property type="entry name" value="Lysyl_oxidase"/>
</dbReference>
<feature type="domain" description="Peptidase C-terminal archaeal/bacterial" evidence="2">
    <location>
        <begin position="248"/>
        <end position="316"/>
    </location>
</feature>
<name>A0A1P8JVY4_9BURK</name>
<keyword evidence="5" id="KW-1185">Reference proteome</keyword>
<evidence type="ECO:0008006" key="6">
    <source>
        <dbReference type="Google" id="ProtNLM"/>
    </source>
</evidence>
<evidence type="ECO:0000313" key="4">
    <source>
        <dbReference type="EMBL" id="APW37904.1"/>
    </source>
</evidence>
<dbReference type="InterPro" id="IPR013783">
    <property type="entry name" value="Ig-like_fold"/>
</dbReference>
<feature type="domain" description="Peptidase C-terminal archaeal/bacterial" evidence="2">
    <location>
        <begin position="58"/>
        <end position="125"/>
    </location>
</feature>
<accession>A0A1P8JVY4</accession>
<dbReference type="PRINTS" id="PR00074">
    <property type="entry name" value="LYSYLOXIDASE"/>
</dbReference>
<dbReference type="Gene3D" id="2.60.120.380">
    <property type="match status" value="2"/>
</dbReference>
<evidence type="ECO:0000259" key="3">
    <source>
        <dbReference type="Pfam" id="PF13290"/>
    </source>
</evidence>
<reference evidence="4 5" key="1">
    <citation type="submission" date="2017-01" db="EMBL/GenBank/DDBJ databases">
        <authorList>
            <person name="Mah S.A."/>
            <person name="Swanson W.J."/>
            <person name="Moy G.W."/>
            <person name="Vacquier V.D."/>
        </authorList>
    </citation>
    <scope>NUCLEOTIDE SEQUENCE [LARGE SCALE GENOMIC DNA]</scope>
    <source>
        <strain evidence="4 5">DCY110</strain>
    </source>
</reference>
<keyword evidence="1" id="KW-0732">Signal</keyword>
<dbReference type="Pfam" id="PF13290">
    <property type="entry name" value="CHB_HEX_C_1"/>
    <property type="match status" value="1"/>
</dbReference>
<dbReference type="GO" id="GO:0004720">
    <property type="term" value="F:protein-lysine 6-oxidase activity"/>
    <property type="evidence" value="ECO:0007669"/>
    <property type="project" value="TreeGrafter"/>
</dbReference>
<evidence type="ECO:0000256" key="1">
    <source>
        <dbReference type="SAM" id="SignalP"/>
    </source>
</evidence>
<dbReference type="KEGG" id="rhy:RD110_12445"/>
<dbReference type="GO" id="GO:0005615">
    <property type="term" value="C:extracellular space"/>
    <property type="evidence" value="ECO:0007669"/>
    <property type="project" value="TreeGrafter"/>
</dbReference>
<proteinExistence type="predicted"/>
<dbReference type="Gene3D" id="2.60.40.10">
    <property type="entry name" value="Immunoglobulins"/>
    <property type="match status" value="1"/>
</dbReference>